<gene>
    <name evidence="1" type="ORF">CEXT_690381</name>
</gene>
<evidence type="ECO:0000313" key="1">
    <source>
        <dbReference type="EMBL" id="GIY95610.1"/>
    </source>
</evidence>
<dbReference type="EMBL" id="BPLR01017940">
    <property type="protein sequence ID" value="GIY95610.1"/>
    <property type="molecule type" value="Genomic_DNA"/>
</dbReference>
<sequence>MVPIFALKSSTSELKTRCEYLVRLFSKIHGHCGVSPVALYWDSFSSGRSSRWTECSLEMILYGIDFVLEGKGPEDRKWDINGSGYGSCIHTNDFKCDVMPEESMRISGEVVFKDSGTLWCVACCLVLRFSSSKGSSMWTECSLNMILYGTNFVLE</sequence>
<protein>
    <submittedName>
        <fullName evidence="1">Uncharacterized protein</fullName>
    </submittedName>
</protein>
<proteinExistence type="predicted"/>
<reference evidence="1 2" key="1">
    <citation type="submission" date="2021-06" db="EMBL/GenBank/DDBJ databases">
        <title>Caerostris extrusa draft genome.</title>
        <authorList>
            <person name="Kono N."/>
            <person name="Arakawa K."/>
        </authorList>
    </citation>
    <scope>NUCLEOTIDE SEQUENCE [LARGE SCALE GENOMIC DNA]</scope>
</reference>
<accession>A0AAV4XNV0</accession>
<organism evidence="1 2">
    <name type="scientific">Caerostris extrusa</name>
    <name type="common">Bark spider</name>
    <name type="synonym">Caerostris bankana</name>
    <dbReference type="NCBI Taxonomy" id="172846"/>
    <lineage>
        <taxon>Eukaryota</taxon>
        <taxon>Metazoa</taxon>
        <taxon>Ecdysozoa</taxon>
        <taxon>Arthropoda</taxon>
        <taxon>Chelicerata</taxon>
        <taxon>Arachnida</taxon>
        <taxon>Araneae</taxon>
        <taxon>Araneomorphae</taxon>
        <taxon>Entelegynae</taxon>
        <taxon>Araneoidea</taxon>
        <taxon>Araneidae</taxon>
        <taxon>Caerostris</taxon>
    </lineage>
</organism>
<evidence type="ECO:0000313" key="2">
    <source>
        <dbReference type="Proteomes" id="UP001054945"/>
    </source>
</evidence>
<keyword evidence="2" id="KW-1185">Reference proteome</keyword>
<dbReference type="Proteomes" id="UP001054945">
    <property type="component" value="Unassembled WGS sequence"/>
</dbReference>
<dbReference type="AlphaFoldDB" id="A0AAV4XNV0"/>
<name>A0AAV4XNV0_CAEEX</name>
<comment type="caution">
    <text evidence="1">The sequence shown here is derived from an EMBL/GenBank/DDBJ whole genome shotgun (WGS) entry which is preliminary data.</text>
</comment>